<proteinExistence type="predicted"/>
<dbReference type="Proteomes" id="UP000305948">
    <property type="component" value="Unassembled WGS sequence"/>
</dbReference>
<name>A0A5C3NIW9_9AGAM</name>
<evidence type="ECO:0000256" key="1">
    <source>
        <dbReference type="SAM" id="SignalP"/>
    </source>
</evidence>
<sequence length="240" mass="26067">MDAAREQLFYELLIMLALALSPWSTGKARLSGKVPHLDHAIYIKALLAEEGDSVAVGWVGLVNIISPAGLPTTLPCASHALFPPWTTTQIPDRLRVYGDCKSGAKASSQRVSSRCQLLDGGVCFGFPSVILAWPDAEDRSRKGAPIHGSLFAPAAQYICISIANYTSQCFVPIEADSQLSPIYKTHRCPVYDVPETSEISAVQQGLGECFSEEIKSLRRAYFCIDVRCPKAASFWISSGL</sequence>
<keyword evidence="3" id="KW-1185">Reference proteome</keyword>
<keyword evidence="1" id="KW-0732">Signal</keyword>
<dbReference type="AlphaFoldDB" id="A0A5C3NIW9"/>
<feature type="signal peptide" evidence="1">
    <location>
        <begin position="1"/>
        <end position="28"/>
    </location>
</feature>
<protein>
    <submittedName>
        <fullName evidence="2">Uncharacterized protein</fullName>
    </submittedName>
</protein>
<gene>
    <name evidence="2" type="ORF">OE88DRAFT_1721647</name>
</gene>
<organism evidence="2 3">
    <name type="scientific">Heliocybe sulcata</name>
    <dbReference type="NCBI Taxonomy" id="5364"/>
    <lineage>
        <taxon>Eukaryota</taxon>
        <taxon>Fungi</taxon>
        <taxon>Dikarya</taxon>
        <taxon>Basidiomycota</taxon>
        <taxon>Agaricomycotina</taxon>
        <taxon>Agaricomycetes</taxon>
        <taxon>Gloeophyllales</taxon>
        <taxon>Gloeophyllaceae</taxon>
        <taxon>Heliocybe</taxon>
    </lineage>
</organism>
<evidence type="ECO:0000313" key="2">
    <source>
        <dbReference type="EMBL" id="TFK56416.1"/>
    </source>
</evidence>
<accession>A0A5C3NIW9</accession>
<feature type="chain" id="PRO_5022715172" evidence="1">
    <location>
        <begin position="29"/>
        <end position="240"/>
    </location>
</feature>
<reference evidence="2 3" key="1">
    <citation type="journal article" date="2019" name="Nat. Ecol. Evol.">
        <title>Megaphylogeny resolves global patterns of mushroom evolution.</title>
        <authorList>
            <person name="Varga T."/>
            <person name="Krizsan K."/>
            <person name="Foldi C."/>
            <person name="Dima B."/>
            <person name="Sanchez-Garcia M."/>
            <person name="Sanchez-Ramirez S."/>
            <person name="Szollosi G.J."/>
            <person name="Szarkandi J.G."/>
            <person name="Papp V."/>
            <person name="Albert L."/>
            <person name="Andreopoulos W."/>
            <person name="Angelini C."/>
            <person name="Antonin V."/>
            <person name="Barry K.W."/>
            <person name="Bougher N.L."/>
            <person name="Buchanan P."/>
            <person name="Buyck B."/>
            <person name="Bense V."/>
            <person name="Catcheside P."/>
            <person name="Chovatia M."/>
            <person name="Cooper J."/>
            <person name="Damon W."/>
            <person name="Desjardin D."/>
            <person name="Finy P."/>
            <person name="Geml J."/>
            <person name="Haridas S."/>
            <person name="Hughes K."/>
            <person name="Justo A."/>
            <person name="Karasinski D."/>
            <person name="Kautmanova I."/>
            <person name="Kiss B."/>
            <person name="Kocsube S."/>
            <person name="Kotiranta H."/>
            <person name="LaButti K.M."/>
            <person name="Lechner B.E."/>
            <person name="Liimatainen K."/>
            <person name="Lipzen A."/>
            <person name="Lukacs Z."/>
            <person name="Mihaltcheva S."/>
            <person name="Morgado L.N."/>
            <person name="Niskanen T."/>
            <person name="Noordeloos M.E."/>
            <person name="Ohm R.A."/>
            <person name="Ortiz-Santana B."/>
            <person name="Ovrebo C."/>
            <person name="Racz N."/>
            <person name="Riley R."/>
            <person name="Savchenko A."/>
            <person name="Shiryaev A."/>
            <person name="Soop K."/>
            <person name="Spirin V."/>
            <person name="Szebenyi C."/>
            <person name="Tomsovsky M."/>
            <person name="Tulloss R.E."/>
            <person name="Uehling J."/>
            <person name="Grigoriev I.V."/>
            <person name="Vagvolgyi C."/>
            <person name="Papp T."/>
            <person name="Martin F.M."/>
            <person name="Miettinen O."/>
            <person name="Hibbett D.S."/>
            <person name="Nagy L.G."/>
        </authorList>
    </citation>
    <scope>NUCLEOTIDE SEQUENCE [LARGE SCALE GENOMIC DNA]</scope>
    <source>
        <strain evidence="2 3">OMC1185</strain>
    </source>
</reference>
<dbReference type="EMBL" id="ML213503">
    <property type="protein sequence ID" value="TFK56416.1"/>
    <property type="molecule type" value="Genomic_DNA"/>
</dbReference>
<evidence type="ECO:0000313" key="3">
    <source>
        <dbReference type="Proteomes" id="UP000305948"/>
    </source>
</evidence>